<reference evidence="12 13" key="1">
    <citation type="submission" date="2006-09" db="EMBL/GenBank/DDBJ databases">
        <authorList>
            <person name="Emerson D."/>
            <person name="Ferriera S."/>
            <person name="Johnson J."/>
            <person name="Kravitz S."/>
            <person name="Halpern A."/>
            <person name="Remington K."/>
            <person name="Beeson K."/>
            <person name="Tran B."/>
            <person name="Rogers Y.-H."/>
            <person name="Friedman R."/>
            <person name="Venter J.C."/>
        </authorList>
    </citation>
    <scope>NUCLEOTIDE SEQUENCE [LARGE SCALE GENOMIC DNA]</scope>
    <source>
        <strain evidence="12 13">PV-1</strain>
    </source>
</reference>
<evidence type="ECO:0000256" key="6">
    <source>
        <dbReference type="ARBA" id="ARBA00022989"/>
    </source>
</evidence>
<keyword evidence="8" id="KW-0411">Iron-sulfur</keyword>
<dbReference type="InParanoid" id="Q0EZE6"/>
<dbReference type="InterPro" id="IPR007197">
    <property type="entry name" value="rSAM"/>
</dbReference>
<organism evidence="12 13">
    <name type="scientific">Mariprofundus ferrooxydans PV-1</name>
    <dbReference type="NCBI Taxonomy" id="314345"/>
    <lineage>
        <taxon>Bacteria</taxon>
        <taxon>Pseudomonadati</taxon>
        <taxon>Pseudomonadota</taxon>
        <taxon>Candidatius Mariprofundia</taxon>
        <taxon>Mariprofundales</taxon>
        <taxon>Mariprofundaceae</taxon>
        <taxon>Mariprofundus</taxon>
    </lineage>
</organism>
<feature type="transmembrane region" description="Helical" evidence="10">
    <location>
        <begin position="708"/>
        <end position="727"/>
    </location>
</feature>
<dbReference type="STRING" id="314344.AL013_11590"/>
<keyword evidence="3" id="KW-0949">S-adenosyl-L-methionine</keyword>
<evidence type="ECO:0000256" key="3">
    <source>
        <dbReference type="ARBA" id="ARBA00022691"/>
    </source>
</evidence>
<dbReference type="RefSeq" id="WP_009850368.1">
    <property type="nucleotide sequence ID" value="NZ_DS022294.1"/>
</dbReference>
<dbReference type="EMBL" id="AATS01000006">
    <property type="protein sequence ID" value="EAU54758.1"/>
    <property type="molecule type" value="Genomic_DNA"/>
</dbReference>
<dbReference type="GO" id="GO:0008514">
    <property type="term" value="F:organic anion transmembrane transporter activity"/>
    <property type="evidence" value="ECO:0007669"/>
    <property type="project" value="UniProtKB-ARBA"/>
</dbReference>
<name>Q0EZE6_9PROT</name>
<keyword evidence="5" id="KW-0479">Metal-binding</keyword>
<dbReference type="Proteomes" id="UP000005297">
    <property type="component" value="Unassembled WGS sequence"/>
</dbReference>
<keyword evidence="9 10" id="KW-0472">Membrane</keyword>
<feature type="transmembrane region" description="Helical" evidence="10">
    <location>
        <begin position="588"/>
        <end position="611"/>
    </location>
</feature>
<dbReference type="InterPro" id="IPR001898">
    <property type="entry name" value="SLC13A/DASS"/>
</dbReference>
<evidence type="ECO:0000256" key="2">
    <source>
        <dbReference type="ARBA" id="ARBA00004141"/>
    </source>
</evidence>
<dbReference type="OrthoDB" id="9766267at2"/>
<keyword evidence="4 10" id="KW-0812">Transmembrane</keyword>
<evidence type="ECO:0000256" key="5">
    <source>
        <dbReference type="ARBA" id="ARBA00022723"/>
    </source>
</evidence>
<dbReference type="InterPro" id="IPR013785">
    <property type="entry name" value="Aldolase_TIM"/>
</dbReference>
<evidence type="ECO:0000256" key="1">
    <source>
        <dbReference type="ARBA" id="ARBA00001966"/>
    </source>
</evidence>
<dbReference type="GO" id="GO:1905039">
    <property type="term" value="P:carboxylic acid transmembrane transport"/>
    <property type="evidence" value="ECO:0007669"/>
    <property type="project" value="UniProtKB-ARBA"/>
</dbReference>
<feature type="transmembrane region" description="Helical" evidence="10">
    <location>
        <begin position="765"/>
        <end position="786"/>
    </location>
</feature>
<keyword evidence="7" id="KW-0408">Iron</keyword>
<dbReference type="Pfam" id="PF00939">
    <property type="entry name" value="Na_sulph_symp"/>
    <property type="match status" value="1"/>
</dbReference>
<dbReference type="PROSITE" id="PS51918">
    <property type="entry name" value="RADICAL_SAM"/>
    <property type="match status" value="1"/>
</dbReference>
<dbReference type="Gene3D" id="3.20.20.70">
    <property type="entry name" value="Aldolase class I"/>
    <property type="match status" value="1"/>
</dbReference>
<feature type="transmembrane region" description="Helical" evidence="10">
    <location>
        <begin position="545"/>
        <end position="576"/>
    </location>
</feature>
<evidence type="ECO:0000256" key="10">
    <source>
        <dbReference type="SAM" id="Phobius"/>
    </source>
</evidence>
<comment type="cofactor">
    <cofactor evidence="1">
        <name>[4Fe-4S] cluster</name>
        <dbReference type="ChEBI" id="CHEBI:49883"/>
    </cofactor>
</comment>
<feature type="transmembrane region" description="Helical" evidence="10">
    <location>
        <begin position="422"/>
        <end position="444"/>
    </location>
</feature>
<feature type="transmembrane region" description="Helical" evidence="10">
    <location>
        <begin position="734"/>
        <end position="753"/>
    </location>
</feature>
<evidence type="ECO:0000256" key="4">
    <source>
        <dbReference type="ARBA" id="ARBA00022692"/>
    </source>
</evidence>
<dbReference type="NCBIfam" id="TIGR00785">
    <property type="entry name" value="dass"/>
    <property type="match status" value="1"/>
</dbReference>
<evidence type="ECO:0000313" key="12">
    <source>
        <dbReference type="EMBL" id="EAU54758.1"/>
    </source>
</evidence>
<keyword evidence="6 10" id="KW-1133">Transmembrane helix</keyword>
<feature type="transmembrane region" description="Helical" evidence="10">
    <location>
        <begin position="631"/>
        <end position="654"/>
    </location>
</feature>
<feature type="transmembrane region" description="Helical" evidence="10">
    <location>
        <begin position="456"/>
        <end position="488"/>
    </location>
</feature>
<dbReference type="GO" id="GO:0005886">
    <property type="term" value="C:plasma membrane"/>
    <property type="evidence" value="ECO:0007669"/>
    <property type="project" value="TreeGrafter"/>
</dbReference>
<dbReference type="GO" id="GO:0003824">
    <property type="term" value="F:catalytic activity"/>
    <property type="evidence" value="ECO:0007669"/>
    <property type="project" value="InterPro"/>
</dbReference>
<dbReference type="eggNOG" id="COG1055">
    <property type="taxonomic scope" value="Bacteria"/>
</dbReference>
<dbReference type="eggNOG" id="COG2516">
    <property type="taxonomic scope" value="Bacteria"/>
</dbReference>
<dbReference type="CDD" id="cd01115">
    <property type="entry name" value="SLC13_permease"/>
    <property type="match status" value="1"/>
</dbReference>
<dbReference type="GO" id="GO:0051536">
    <property type="term" value="F:iron-sulfur cluster binding"/>
    <property type="evidence" value="ECO:0007669"/>
    <property type="project" value="UniProtKB-KW"/>
</dbReference>
<feature type="transmembrane region" description="Helical" evidence="10">
    <location>
        <begin position="855"/>
        <end position="875"/>
    </location>
</feature>
<protein>
    <submittedName>
        <fullName evidence="12">Sodium/sulphate symporter</fullName>
    </submittedName>
</protein>
<feature type="transmembrane region" description="Helical" evidence="10">
    <location>
        <begin position="793"/>
        <end position="809"/>
    </location>
</feature>
<dbReference type="GO" id="GO:0046872">
    <property type="term" value="F:metal ion binding"/>
    <property type="evidence" value="ECO:0007669"/>
    <property type="project" value="UniProtKB-KW"/>
</dbReference>
<evidence type="ECO:0000313" key="13">
    <source>
        <dbReference type="Proteomes" id="UP000005297"/>
    </source>
</evidence>
<dbReference type="Pfam" id="PF04055">
    <property type="entry name" value="Radical_SAM"/>
    <property type="match status" value="1"/>
</dbReference>
<evidence type="ECO:0000259" key="11">
    <source>
        <dbReference type="PROSITE" id="PS51918"/>
    </source>
</evidence>
<dbReference type="PANTHER" id="PTHR10283">
    <property type="entry name" value="SOLUTE CARRIER FAMILY 13 MEMBER"/>
    <property type="match status" value="1"/>
</dbReference>
<proteinExistence type="predicted"/>
<dbReference type="AlphaFoldDB" id="Q0EZE6"/>
<feature type="transmembrane region" description="Helical" evidence="10">
    <location>
        <begin position="815"/>
        <end position="834"/>
    </location>
</feature>
<evidence type="ECO:0000256" key="8">
    <source>
        <dbReference type="ARBA" id="ARBA00023014"/>
    </source>
</evidence>
<evidence type="ECO:0000256" key="9">
    <source>
        <dbReference type="ARBA" id="ARBA00023136"/>
    </source>
</evidence>
<keyword evidence="13" id="KW-1185">Reference proteome</keyword>
<dbReference type="SMART" id="SM00729">
    <property type="entry name" value="Elp3"/>
    <property type="match status" value="1"/>
</dbReference>
<dbReference type="HOGENOM" id="CLU_326476_0_0_0"/>
<feature type="domain" description="Radical SAM core" evidence="11">
    <location>
        <begin position="113"/>
        <end position="350"/>
    </location>
</feature>
<sequence length="882" mass="95247">MHSTDLHPFANSGRTKLSLVSRGVALPEGLPESSRWIAQANATESVIDIRLSSGHLCTVPVGQPYTERSTYKLLSDDEGFYLDCAGESERVELVETPAFYRKKTRSGARMGNISSLHDRLLMLYPTMGCGFFAIPGAACQYCQYDSMLNEDEPPMRDPLELVEVVRAALAERAIDTVYLYNGFSPAPDVGLSRLLPVIALLRRHLPHQQIALETVAPHDLKIIDELYDAGLDIFVCNLEVADTARFAATCPGKASHGGQSRIWEALRHARSVFRPGTVVSHLIVGLEPLQSTIAGMKELVHAGVVPLLIPFRPLPGTPLKDQPLPSLDDVEQALLSHSELVISSALPTHRLRDMGRVLTPMESRVLDGIEPSLQQRFVISSVGRKIEGWFDSLRRHVLLSYKQQGHLEHTQHAGKRQPASSLLMRQSVPFVLMALIVVTAYSLLKLPAPAGLTEAGWHSLLVFGVCLVLWVSQLLPLSVTSLLGMALLPLVGAMSSADVYALFGNTAVFFILGAFILAAGIMKSGLSEHVALAVFKRFNASSRKLLLSMLLLPALMACFMPEHAVAAVLLPIVWSIVQGLGLKPGNRYAAAIFLAMAWGAVIGGVMTLLGGARGPLAMAIVGEMTGKGFSFVDWTLAAAPMVIGMLLVAVVILLKLVPHDGIDMQGASLRIEKRQLELGHMDVRGKAMSVLMLVTMMAWIFLGDRFGLATIALVAVVAMFALRIVGWKEIQSHIDWGVVLMYGGAIAIATSLQKTGAAEWVATSFWPDGVAGVAILILIALFTMLLTEGISNSAAVAIMLPIAIPMGTLSGIDPITTALAVGIVSGFAFMLPMGTPPNAMVYGTGYVRLGDMIRFGSILLFSTLVLFALTAYFWWPLWGFAV</sequence>
<feature type="transmembrane region" description="Helical" evidence="10">
    <location>
        <begin position="500"/>
        <end position="522"/>
    </location>
</feature>
<dbReference type="FunCoup" id="Q0EZE6">
    <property type="interactions" value="222"/>
</dbReference>
<comment type="caution">
    <text evidence="12">The sequence shown here is derived from an EMBL/GenBank/DDBJ whole genome shotgun (WGS) entry which is preliminary data.</text>
</comment>
<accession>Q0EZE6</accession>
<dbReference type="SUPFAM" id="SSF102114">
    <property type="entry name" value="Radical SAM enzymes"/>
    <property type="match status" value="1"/>
</dbReference>
<dbReference type="PANTHER" id="PTHR10283:SF82">
    <property type="entry name" value="SOLUTE CARRIER FAMILY 13 MEMBER 2"/>
    <property type="match status" value="1"/>
</dbReference>
<evidence type="ECO:0000256" key="7">
    <source>
        <dbReference type="ARBA" id="ARBA00023004"/>
    </source>
</evidence>
<gene>
    <name evidence="12" type="ORF">SPV1_14279</name>
</gene>
<comment type="subcellular location">
    <subcellularLocation>
        <location evidence="2">Membrane</location>
        <topology evidence="2">Multi-pass membrane protein</topology>
    </subcellularLocation>
</comment>
<dbReference type="NCBIfam" id="NF045502">
    <property type="entry name" value="variant_rSAM"/>
    <property type="match status" value="1"/>
</dbReference>
<dbReference type="InterPro" id="IPR058240">
    <property type="entry name" value="rSAM_sf"/>
</dbReference>
<dbReference type="InterPro" id="IPR006638">
    <property type="entry name" value="Elp3/MiaA/NifB-like_rSAM"/>
</dbReference>